<evidence type="ECO:0000256" key="5">
    <source>
        <dbReference type="SAM" id="SignalP"/>
    </source>
</evidence>
<dbReference type="Gene3D" id="3.30.1330.60">
    <property type="entry name" value="OmpA-like domain"/>
    <property type="match status" value="1"/>
</dbReference>
<dbReference type="SUPFAM" id="SSF103088">
    <property type="entry name" value="OmpA-like"/>
    <property type="match status" value="1"/>
</dbReference>
<feature type="domain" description="OmpA-like" evidence="6">
    <location>
        <begin position="230"/>
        <end position="345"/>
    </location>
</feature>
<evidence type="ECO:0000256" key="4">
    <source>
        <dbReference type="PROSITE-ProRule" id="PRU00473"/>
    </source>
</evidence>
<evidence type="ECO:0000313" key="8">
    <source>
        <dbReference type="Proteomes" id="UP000678374"/>
    </source>
</evidence>
<comment type="subcellular location">
    <subcellularLocation>
        <location evidence="1">Cell outer membrane</location>
    </subcellularLocation>
</comment>
<dbReference type="EMBL" id="JAGQDE010000031">
    <property type="protein sequence ID" value="MBQ0961513.1"/>
    <property type="molecule type" value="Genomic_DNA"/>
</dbReference>
<sequence length="345" mass="37150">MSVLRRSALRRAATLLSCLLLAAPAWSATSSYADLPGSADHPLVKRFAGSTLVGFKKADWDQALLPLSDRESSDGRSKLLDTRIVEGKLTRLVYLAPLGKTPLEVHRNYESALQAAGLKKLYSCDRDCSKLYFSWTKTADIDAGMAWSKGSIASVNSGTYNVSSPLNYDGRMLVGTLNQGGREVYVLTYTSSAVGEDTRTTATYLEIVEPKAMPTGQVTVDAKALQAGLQAEGKIALYGLFFDTGKADIKPESKAQLDEMAKLLQSQPALKVYIVGHTDNQGSLDANLALSQQRAQAVVAALSGAPYKIDARRLQPRGVANLAPLASNVAEDGRARNRRVELVVQ</sequence>
<dbReference type="InterPro" id="IPR006665">
    <property type="entry name" value="OmpA-like"/>
</dbReference>
<organism evidence="7 8">
    <name type="scientific">Ideonella aquatica</name>
    <dbReference type="NCBI Taxonomy" id="2824119"/>
    <lineage>
        <taxon>Bacteria</taxon>
        <taxon>Pseudomonadati</taxon>
        <taxon>Pseudomonadota</taxon>
        <taxon>Betaproteobacteria</taxon>
        <taxon>Burkholderiales</taxon>
        <taxon>Sphaerotilaceae</taxon>
        <taxon>Ideonella</taxon>
    </lineage>
</organism>
<evidence type="ECO:0000259" key="6">
    <source>
        <dbReference type="PROSITE" id="PS51123"/>
    </source>
</evidence>
<protein>
    <submittedName>
        <fullName evidence="7">DUF4892 domain-containing protein</fullName>
    </submittedName>
</protein>
<comment type="caution">
    <text evidence="7">The sequence shown here is derived from an EMBL/GenBank/DDBJ whole genome shotgun (WGS) entry which is preliminary data.</text>
</comment>
<keyword evidence="2 4" id="KW-0472">Membrane</keyword>
<evidence type="ECO:0000313" key="7">
    <source>
        <dbReference type="EMBL" id="MBQ0961513.1"/>
    </source>
</evidence>
<dbReference type="PANTHER" id="PTHR30329">
    <property type="entry name" value="STATOR ELEMENT OF FLAGELLAR MOTOR COMPLEX"/>
    <property type="match status" value="1"/>
</dbReference>
<keyword evidence="3" id="KW-0998">Cell outer membrane</keyword>
<dbReference type="PROSITE" id="PS51123">
    <property type="entry name" value="OMPA_2"/>
    <property type="match status" value="1"/>
</dbReference>
<dbReference type="InterPro" id="IPR050330">
    <property type="entry name" value="Bact_OuterMem_StrucFunc"/>
</dbReference>
<keyword evidence="5" id="KW-0732">Signal</keyword>
<evidence type="ECO:0000256" key="1">
    <source>
        <dbReference type="ARBA" id="ARBA00004442"/>
    </source>
</evidence>
<dbReference type="InterPro" id="IPR032608">
    <property type="entry name" value="DUF4892"/>
</dbReference>
<evidence type="ECO:0000256" key="2">
    <source>
        <dbReference type="ARBA" id="ARBA00023136"/>
    </source>
</evidence>
<dbReference type="PANTHER" id="PTHR30329:SF21">
    <property type="entry name" value="LIPOPROTEIN YIAD-RELATED"/>
    <property type="match status" value="1"/>
</dbReference>
<proteinExistence type="predicted"/>
<dbReference type="PRINTS" id="PR01021">
    <property type="entry name" value="OMPADOMAIN"/>
</dbReference>
<gene>
    <name evidence="7" type="ORF">KAK06_21420</name>
</gene>
<keyword evidence="8" id="KW-1185">Reference proteome</keyword>
<dbReference type="Pfam" id="PF00691">
    <property type="entry name" value="OmpA"/>
    <property type="match status" value="1"/>
</dbReference>
<feature type="signal peptide" evidence="5">
    <location>
        <begin position="1"/>
        <end position="27"/>
    </location>
</feature>
<feature type="chain" id="PRO_5037497645" evidence="5">
    <location>
        <begin position="28"/>
        <end position="345"/>
    </location>
</feature>
<dbReference type="GO" id="GO:0009279">
    <property type="term" value="C:cell outer membrane"/>
    <property type="evidence" value="ECO:0007669"/>
    <property type="project" value="UniProtKB-SubCell"/>
</dbReference>
<dbReference type="InterPro" id="IPR006664">
    <property type="entry name" value="OMP_bac"/>
</dbReference>
<dbReference type="CDD" id="cd07185">
    <property type="entry name" value="OmpA_C-like"/>
    <property type="match status" value="1"/>
</dbReference>
<dbReference type="AlphaFoldDB" id="A0A941BM05"/>
<dbReference type="RefSeq" id="WP_210804192.1">
    <property type="nucleotide sequence ID" value="NZ_JAGQDE010000031.1"/>
</dbReference>
<dbReference type="Pfam" id="PF16234">
    <property type="entry name" value="DUF4892"/>
    <property type="match status" value="1"/>
</dbReference>
<evidence type="ECO:0000256" key="3">
    <source>
        <dbReference type="ARBA" id="ARBA00023237"/>
    </source>
</evidence>
<dbReference type="Proteomes" id="UP000678374">
    <property type="component" value="Unassembled WGS sequence"/>
</dbReference>
<accession>A0A941BM05</accession>
<dbReference type="InterPro" id="IPR036737">
    <property type="entry name" value="OmpA-like_sf"/>
</dbReference>
<name>A0A941BM05_9BURK</name>
<reference evidence="7" key="1">
    <citation type="submission" date="2021-04" db="EMBL/GenBank/DDBJ databases">
        <title>The genome sequence of Ideonella sp. 4Y11.</title>
        <authorList>
            <person name="Liu Y."/>
        </authorList>
    </citation>
    <scope>NUCLEOTIDE SEQUENCE</scope>
    <source>
        <strain evidence="7">4Y11</strain>
    </source>
</reference>